<sequence>MVIINNELANNMMRIAIAGSGGLARILAHHINETVHPFIILSREARPDLEVLGYQVTVVNYDNQDDLRFHLRGIDIVISTVSGISQINLIDAAANSRVQCFVPADYQDKLGGRPTNDPLDHGRAASIERLRHWAHHPRHRMRYTIFACGVFYEGSYLMNMETNAAEIVEYSTAGYPISVSMTSAHDLARFIVAALDLDQRIWPIEFRMQGDRKTVTEIVQYAEAVKGQPFEKNGDCSSNAIDKPSKRLPITKITLKRSKRLAGYEEEDGDFQFTRVSKKAKTAASVPEPILEACTTCDNHVPRRSKKVVHERESHNVSPARIQPLRNRDQHRKQTPLRQKNRRKSTRLSTEKPHNEDGSIANGSRDYEDSVDIIGGAPAREESNRSTTEASNITRSTVISLPFSDTPIINRNKELRKKGGAVDIPRYLIKKSRPLSSTNISRMGYLSRERMKQLLTWTGERALPEKPAHGDPDSSAKLAARAISEALLKDFRLEIEKAQWISFKKPPAPLPPLFSNTDTDTNPLSPSLIDPTLLDPEQSAILSLITSSSSLSLRENVSERLKVVHQEIEQKIDHFVDGIHKIERYGETEVQGRLGRLGFEKLQFSLVPTQISQNRSRFAQLDALSLIKMSVVNLLIQERFLRWRIGPLHSVDTYLATDGRVLELELGEMVMVE</sequence>
<dbReference type="Gene3D" id="3.40.50.720">
    <property type="entry name" value="NAD(P)-binding Rossmann-like Domain"/>
    <property type="match status" value="1"/>
</dbReference>
<evidence type="ECO:0000313" key="4">
    <source>
        <dbReference type="EMBL" id="KAA8565077.1"/>
    </source>
</evidence>
<keyword evidence="2" id="KW-0560">Oxidoreductase</keyword>
<dbReference type="InterPro" id="IPR013218">
    <property type="entry name" value="Dsn1/Mis13"/>
</dbReference>
<dbReference type="PANTHER" id="PTHR47706">
    <property type="entry name" value="NMRA-LIKE FAMILY PROTEIN"/>
    <property type="match status" value="1"/>
</dbReference>
<feature type="region of interest" description="Disordered" evidence="3">
    <location>
        <begin position="305"/>
        <end position="371"/>
    </location>
</feature>
<evidence type="ECO:0000256" key="1">
    <source>
        <dbReference type="ARBA" id="ARBA00022857"/>
    </source>
</evidence>
<keyword evidence="5" id="KW-1185">Reference proteome</keyword>
<dbReference type="EMBL" id="VICG01000014">
    <property type="protein sequence ID" value="KAA8565077.1"/>
    <property type="molecule type" value="Genomic_DNA"/>
</dbReference>
<dbReference type="GO" id="GO:0000444">
    <property type="term" value="C:MIS12/MIND type complex"/>
    <property type="evidence" value="ECO:0007669"/>
    <property type="project" value="InterPro"/>
</dbReference>
<gene>
    <name evidence="4" type="ORF">EYC84_010834</name>
</gene>
<dbReference type="SUPFAM" id="SSF51735">
    <property type="entry name" value="NAD(P)-binding Rossmann-fold domains"/>
    <property type="match status" value="1"/>
</dbReference>
<dbReference type="GO" id="GO:0051301">
    <property type="term" value="P:cell division"/>
    <property type="evidence" value="ECO:0007669"/>
    <property type="project" value="InterPro"/>
</dbReference>
<dbReference type="InterPro" id="IPR036291">
    <property type="entry name" value="NAD(P)-bd_dom_sf"/>
</dbReference>
<evidence type="ECO:0000256" key="3">
    <source>
        <dbReference type="SAM" id="MobiDB-lite"/>
    </source>
</evidence>
<dbReference type="Proteomes" id="UP000322873">
    <property type="component" value="Unassembled WGS sequence"/>
</dbReference>
<name>A0A5M9J8A3_MONFR</name>
<dbReference type="GO" id="GO:0016491">
    <property type="term" value="F:oxidoreductase activity"/>
    <property type="evidence" value="ECO:0007669"/>
    <property type="project" value="UniProtKB-KW"/>
</dbReference>
<dbReference type="PANTHER" id="PTHR47706:SF5">
    <property type="entry name" value="ISOFLAVONE REDUCTASE"/>
    <property type="match status" value="1"/>
</dbReference>
<feature type="compositionally biased region" description="Basic residues" evidence="3">
    <location>
        <begin position="329"/>
        <end position="346"/>
    </location>
</feature>
<dbReference type="GO" id="GO:0007059">
    <property type="term" value="P:chromosome segregation"/>
    <property type="evidence" value="ECO:0007669"/>
    <property type="project" value="InterPro"/>
</dbReference>
<dbReference type="Gene3D" id="3.90.25.10">
    <property type="entry name" value="UDP-galactose 4-epimerase, domain 1"/>
    <property type="match status" value="1"/>
</dbReference>
<dbReference type="AlphaFoldDB" id="A0A5M9J8A3"/>
<organism evidence="4 5">
    <name type="scientific">Monilinia fructicola</name>
    <name type="common">Brown rot fungus</name>
    <name type="synonym">Ciboria fructicola</name>
    <dbReference type="NCBI Taxonomy" id="38448"/>
    <lineage>
        <taxon>Eukaryota</taxon>
        <taxon>Fungi</taxon>
        <taxon>Dikarya</taxon>
        <taxon>Ascomycota</taxon>
        <taxon>Pezizomycotina</taxon>
        <taxon>Leotiomycetes</taxon>
        <taxon>Helotiales</taxon>
        <taxon>Sclerotiniaceae</taxon>
        <taxon>Monilinia</taxon>
    </lineage>
</organism>
<protein>
    <submittedName>
        <fullName evidence="4">Uncharacterized protein</fullName>
    </submittedName>
</protein>
<proteinExistence type="predicted"/>
<comment type="caution">
    <text evidence="4">The sequence shown here is derived from an EMBL/GenBank/DDBJ whole genome shotgun (WGS) entry which is preliminary data.</text>
</comment>
<accession>A0A5M9J8A3</accession>
<evidence type="ECO:0000256" key="2">
    <source>
        <dbReference type="ARBA" id="ARBA00023002"/>
    </source>
</evidence>
<evidence type="ECO:0000313" key="5">
    <source>
        <dbReference type="Proteomes" id="UP000322873"/>
    </source>
</evidence>
<dbReference type="Pfam" id="PF08202">
    <property type="entry name" value="MIS13"/>
    <property type="match status" value="1"/>
</dbReference>
<keyword evidence="1" id="KW-0521">NADP</keyword>
<dbReference type="VEuPathDB" id="FungiDB:MFRU_008g01020"/>
<reference evidence="4 5" key="1">
    <citation type="submission" date="2019-06" db="EMBL/GenBank/DDBJ databases">
        <title>Genome Sequence of the Brown Rot Fungal Pathogen Monilinia fructicola.</title>
        <authorList>
            <person name="De Miccolis Angelini R.M."/>
            <person name="Landi L."/>
            <person name="Abate D."/>
            <person name="Pollastro S."/>
            <person name="Romanazzi G."/>
            <person name="Faretra F."/>
        </authorList>
    </citation>
    <scope>NUCLEOTIDE SEQUENCE [LARGE SCALE GENOMIC DNA]</scope>
    <source>
        <strain evidence="4 5">Mfrc123</strain>
    </source>
</reference>
<dbReference type="VEuPathDB" id="FungiDB:MFRU_008g01030"/>
<dbReference type="InterPro" id="IPR051609">
    <property type="entry name" value="NmrA/Isoflavone_reductase-like"/>
</dbReference>